<protein>
    <submittedName>
        <fullName evidence="7">HylII</fullName>
    </submittedName>
</protein>
<reference evidence="7" key="1">
    <citation type="submission" date="2013-08" db="EMBL/GenBank/DDBJ databases">
        <authorList>
            <person name="Mendez C."/>
            <person name="Richter M."/>
            <person name="Ferrer M."/>
            <person name="Sanchez J."/>
        </authorList>
    </citation>
    <scope>NUCLEOTIDE SEQUENCE</scope>
</reference>
<feature type="transmembrane region" description="Helical" evidence="6">
    <location>
        <begin position="86"/>
        <end position="107"/>
    </location>
</feature>
<reference evidence="7" key="2">
    <citation type="journal article" date="2014" name="ISME J.">
        <title>Microbial stratification in low pH oxic and suboxic macroscopic growths along an acid mine drainage.</title>
        <authorList>
            <person name="Mendez-Garcia C."/>
            <person name="Mesa V."/>
            <person name="Sprenger R.R."/>
            <person name="Richter M."/>
            <person name="Diez M.S."/>
            <person name="Solano J."/>
            <person name="Bargiela R."/>
            <person name="Golyshina O.V."/>
            <person name="Manteca A."/>
            <person name="Ramos J.L."/>
            <person name="Gallego J.R."/>
            <person name="Llorente I."/>
            <person name="Martins Dos Santos V.A."/>
            <person name="Jensen O.N."/>
            <person name="Pelaez A.I."/>
            <person name="Sanchez J."/>
            <person name="Ferrer M."/>
        </authorList>
    </citation>
    <scope>NUCLEOTIDE SEQUENCE</scope>
</reference>
<dbReference type="Pfam" id="PF03006">
    <property type="entry name" value="HlyIII"/>
    <property type="match status" value="1"/>
</dbReference>
<feature type="transmembrane region" description="Helical" evidence="6">
    <location>
        <begin position="21"/>
        <end position="45"/>
    </location>
</feature>
<feature type="transmembrane region" description="Helical" evidence="6">
    <location>
        <begin position="163"/>
        <end position="187"/>
    </location>
</feature>
<evidence type="ECO:0000256" key="5">
    <source>
        <dbReference type="ARBA" id="ARBA00023136"/>
    </source>
</evidence>
<keyword evidence="5 6" id="KW-0472">Membrane</keyword>
<evidence type="ECO:0000256" key="4">
    <source>
        <dbReference type="ARBA" id="ARBA00022989"/>
    </source>
</evidence>
<keyword evidence="4 6" id="KW-1133">Transmembrane helix</keyword>
<feature type="transmembrane region" description="Helical" evidence="6">
    <location>
        <begin position="139"/>
        <end position="157"/>
    </location>
</feature>
<comment type="subcellular location">
    <subcellularLocation>
        <location evidence="1">Cell membrane</location>
        <topology evidence="1">Multi-pass membrane protein</topology>
    </subcellularLocation>
</comment>
<dbReference type="GO" id="GO:0140911">
    <property type="term" value="F:pore-forming activity"/>
    <property type="evidence" value="ECO:0007669"/>
    <property type="project" value="InterPro"/>
</dbReference>
<proteinExistence type="predicted"/>
<dbReference type="NCBIfam" id="TIGR01065">
    <property type="entry name" value="hlyIII"/>
    <property type="match status" value="1"/>
</dbReference>
<keyword evidence="3 6" id="KW-0812">Transmembrane</keyword>
<accession>T0YPF5</accession>
<evidence type="ECO:0000256" key="6">
    <source>
        <dbReference type="SAM" id="Phobius"/>
    </source>
</evidence>
<sequence>MNTHTAPRPSVLHAHDERVSMLIHALGIALSIAGLVLLIVTAAGIGRVRALLAVVVFGSALVLLYSASTLYHAARGVDAKRRLRRLDHIAIYLLIAGTYTPFTLLALRGAWGWSLFAAIWALAAFGSTLEFSSWGQRRWLAALVYVGMGWIGVFAFAPLHAVLAGGGLTLVLAGGVAYTLGVPFYLWRRLPFHHSVWHVFVLAGSVLQFLAVLLYVLPLVHPAAA</sequence>
<dbReference type="PANTHER" id="PTHR20855">
    <property type="entry name" value="ADIPOR/PROGESTIN RECEPTOR-RELATED"/>
    <property type="match status" value="1"/>
</dbReference>
<dbReference type="AlphaFoldDB" id="T0YPF5"/>
<feature type="transmembrane region" description="Helical" evidence="6">
    <location>
        <begin position="51"/>
        <end position="74"/>
    </location>
</feature>
<feature type="transmembrane region" description="Helical" evidence="6">
    <location>
        <begin position="199"/>
        <end position="220"/>
    </location>
</feature>
<dbReference type="PANTHER" id="PTHR20855:SF3">
    <property type="entry name" value="LD03007P"/>
    <property type="match status" value="1"/>
</dbReference>
<keyword evidence="2" id="KW-1003">Cell membrane</keyword>
<evidence type="ECO:0000256" key="3">
    <source>
        <dbReference type="ARBA" id="ARBA00022692"/>
    </source>
</evidence>
<gene>
    <name evidence="7" type="ORF">B1B_17514</name>
</gene>
<name>T0YPF5_9ZZZZ</name>
<dbReference type="EMBL" id="AUZY01011698">
    <property type="protein sequence ID" value="EQD33627.1"/>
    <property type="molecule type" value="Genomic_DNA"/>
</dbReference>
<feature type="transmembrane region" description="Helical" evidence="6">
    <location>
        <begin position="113"/>
        <end position="132"/>
    </location>
</feature>
<evidence type="ECO:0000256" key="1">
    <source>
        <dbReference type="ARBA" id="ARBA00004651"/>
    </source>
</evidence>
<comment type="caution">
    <text evidence="7">The sequence shown here is derived from an EMBL/GenBank/DDBJ whole genome shotgun (WGS) entry which is preliminary data.</text>
</comment>
<organism evidence="7">
    <name type="scientific">mine drainage metagenome</name>
    <dbReference type="NCBI Taxonomy" id="410659"/>
    <lineage>
        <taxon>unclassified sequences</taxon>
        <taxon>metagenomes</taxon>
        <taxon>ecological metagenomes</taxon>
    </lineage>
</organism>
<dbReference type="InterPro" id="IPR005744">
    <property type="entry name" value="Hy-lIII"/>
</dbReference>
<dbReference type="GO" id="GO:0005886">
    <property type="term" value="C:plasma membrane"/>
    <property type="evidence" value="ECO:0007669"/>
    <property type="project" value="UniProtKB-SubCell"/>
</dbReference>
<dbReference type="InterPro" id="IPR004254">
    <property type="entry name" value="AdipoR/HlyIII-related"/>
</dbReference>
<evidence type="ECO:0000256" key="2">
    <source>
        <dbReference type="ARBA" id="ARBA00022475"/>
    </source>
</evidence>
<evidence type="ECO:0000313" key="7">
    <source>
        <dbReference type="EMBL" id="EQD33627.1"/>
    </source>
</evidence>